<dbReference type="InterPro" id="IPR018777">
    <property type="entry name" value="Replication_initiator_prot_A"/>
</dbReference>
<sequence length="459" mass="51889">MLQRLTEANVARLGLISIQERIPADFTRWEYEFEVEGRQGHLACFSPTEYGGVPHGLDGDIANAFIDLFIEQGSPENGAVATTASQVLLRAGLHNNGHYHRVLTESLRRLKQATYTMSHAWRDHEHQRWTSGTFSYILDYEVTSPERDTVTEGAVLSVTLARQIVKSIRSKYVKPLDYVFLTSLERPLTRALYRLLDAKRYDPQDLTQRVVSYQVNLLEWAAECKIVDLRTDKIRRTLEGAHEELKARGYLHDVVYEGRGKKQTLTYVFGSPEKALESLETPMVVALVERRVARPVARKLVESLGEGHVAARLKKFDALKASGYKMRNPSALLVDVIKDAEGKYPDPPGMVSPEQEVEQQQTKVRRQTQVLQEVEESEAQREAAFRALSLEDQAEKALRTLQVLLKGRLETSQYARLRTAIADGRTDGTVLVKEATRAVFEGRAEELLDQLRSLTVEGS</sequence>
<gene>
    <name evidence="1" type="ORF">SAMN00790413_04840</name>
</gene>
<dbReference type="Proteomes" id="UP000192582">
    <property type="component" value="Unassembled WGS sequence"/>
</dbReference>
<dbReference type="EMBL" id="FWWU01000005">
    <property type="protein sequence ID" value="SMB82093.1"/>
    <property type="molecule type" value="Genomic_DNA"/>
</dbReference>
<name>A0A1W1UM43_9DEIO</name>
<evidence type="ECO:0000313" key="2">
    <source>
        <dbReference type="Proteomes" id="UP000192582"/>
    </source>
</evidence>
<evidence type="ECO:0000313" key="1">
    <source>
        <dbReference type="EMBL" id="SMB82093.1"/>
    </source>
</evidence>
<organism evidence="1 2">
    <name type="scientific">Deinococcus hopiensis KR-140</name>
    <dbReference type="NCBI Taxonomy" id="695939"/>
    <lineage>
        <taxon>Bacteria</taxon>
        <taxon>Thermotogati</taxon>
        <taxon>Deinococcota</taxon>
        <taxon>Deinococci</taxon>
        <taxon>Deinococcales</taxon>
        <taxon>Deinococcaceae</taxon>
        <taxon>Deinococcus</taxon>
    </lineage>
</organism>
<keyword evidence="2" id="KW-1185">Reference proteome</keyword>
<reference evidence="1 2" key="1">
    <citation type="submission" date="2017-04" db="EMBL/GenBank/DDBJ databases">
        <authorList>
            <person name="Afonso C.L."/>
            <person name="Miller P.J."/>
            <person name="Scott M.A."/>
            <person name="Spackman E."/>
            <person name="Goraichik I."/>
            <person name="Dimitrov K.M."/>
            <person name="Suarez D.L."/>
            <person name="Swayne D.E."/>
        </authorList>
    </citation>
    <scope>NUCLEOTIDE SEQUENCE [LARGE SCALE GENOMIC DNA]</scope>
    <source>
        <strain evidence="1 2">KR-140</strain>
    </source>
</reference>
<dbReference type="Pfam" id="PF10134">
    <property type="entry name" value="RPA"/>
    <property type="match status" value="1"/>
</dbReference>
<dbReference type="AlphaFoldDB" id="A0A1W1UM43"/>
<protein>
    <submittedName>
        <fullName evidence="1">Plasmid replication initiator protein</fullName>
    </submittedName>
</protein>
<accession>A0A1W1UM43</accession>
<proteinExistence type="predicted"/>